<evidence type="ECO:0000313" key="3">
    <source>
        <dbReference type="Proteomes" id="UP000728647"/>
    </source>
</evidence>
<protein>
    <submittedName>
        <fullName evidence="2">Cytochrome C biogenesis protein</fullName>
    </submittedName>
</protein>
<organism evidence="2 3">
    <name type="scientific">Haloterrigena gelatinilytica</name>
    <dbReference type="NCBI Taxonomy" id="2741724"/>
    <lineage>
        <taxon>Archaea</taxon>
        <taxon>Methanobacteriati</taxon>
        <taxon>Methanobacteriota</taxon>
        <taxon>Stenosarchaea group</taxon>
        <taxon>Halobacteria</taxon>
        <taxon>Halobacteriales</taxon>
        <taxon>Natrialbaceae</taxon>
        <taxon>Haloterrigena</taxon>
    </lineage>
</organism>
<feature type="transmembrane region" description="Helical" evidence="1">
    <location>
        <begin position="82"/>
        <end position="102"/>
    </location>
</feature>
<dbReference type="RefSeq" id="WP_174701976.1">
    <property type="nucleotide sequence ID" value="NZ_JABURA010000001.1"/>
</dbReference>
<evidence type="ECO:0000256" key="1">
    <source>
        <dbReference type="SAM" id="Phobius"/>
    </source>
</evidence>
<feature type="transmembrane region" description="Helical" evidence="1">
    <location>
        <begin position="207"/>
        <end position="227"/>
    </location>
</feature>
<feature type="transmembrane region" description="Helical" evidence="1">
    <location>
        <begin position="123"/>
        <end position="148"/>
    </location>
</feature>
<keyword evidence="1" id="KW-0472">Membrane</keyword>
<dbReference type="EMBL" id="JABURA010000001">
    <property type="protein sequence ID" value="NUB91415.1"/>
    <property type="molecule type" value="Genomic_DNA"/>
</dbReference>
<keyword evidence="1" id="KW-1133">Transmembrane helix</keyword>
<dbReference type="Proteomes" id="UP000728647">
    <property type="component" value="Unassembled WGS sequence"/>
</dbReference>
<feature type="transmembrane region" description="Helical" evidence="1">
    <location>
        <begin position="48"/>
        <end position="70"/>
    </location>
</feature>
<keyword evidence="1" id="KW-0812">Transmembrane</keyword>
<dbReference type="OrthoDB" id="342589at2157"/>
<proteinExistence type="predicted"/>
<evidence type="ECO:0000313" key="2">
    <source>
        <dbReference type="EMBL" id="NUB91415.1"/>
    </source>
</evidence>
<name>A0A8J8GQ00_9EURY</name>
<reference evidence="2" key="1">
    <citation type="submission" date="2020-06" db="EMBL/GenBank/DDBJ databases">
        <title>Haloterrigena sp. nov., an extremely halophilic archaeon isolated from a saline sediment.</title>
        <authorList>
            <person name="Liu B.-B."/>
        </authorList>
    </citation>
    <scope>NUCLEOTIDE SEQUENCE</scope>
    <source>
        <strain evidence="2">SYSU A121-1</strain>
    </source>
</reference>
<accession>A0A8J8GQ00</accession>
<feature type="transmembrane region" description="Helical" evidence="1">
    <location>
        <begin position="12"/>
        <end position="36"/>
    </location>
</feature>
<feature type="transmembrane region" description="Helical" evidence="1">
    <location>
        <begin position="168"/>
        <end position="186"/>
    </location>
</feature>
<dbReference type="AlphaFoldDB" id="A0A8J8GQ00"/>
<comment type="caution">
    <text evidence="2">The sequence shown here is derived from an EMBL/GenBank/DDBJ whole genome shotgun (WGS) entry which is preliminary data.</text>
</comment>
<sequence length="242" mass="25128">MTSTTAALLEFFLLGLATPLTATCAVPLYPAFIAYLASAGEGSRETPVAVLGGLVVAGVLAFVTLVGLLWTVVFEAGVSDAVGLVSPVAFAVLAVVGAVLIVSPSGFARLPTIEPPHTRYPTLSAFGYGFFFGATVLPCNPGLIALFFGRSTVAFPAFDSQLEVMLGFLAFGLGIGAPLLAFALVSQPFGRRVTRTLARYSGPINRVVGAVLLVVSLYYLLFVFTVIPGTGGLEPPFDLYLG</sequence>
<gene>
    <name evidence="2" type="ORF">HT576_10340</name>
</gene>